<dbReference type="InterPro" id="IPR036986">
    <property type="entry name" value="S4_RNA-bd_sf"/>
</dbReference>
<dbReference type="Pfam" id="PF00849">
    <property type="entry name" value="PseudoU_synth_2"/>
    <property type="match status" value="1"/>
</dbReference>
<organism evidence="9 10">
    <name type="scientific">Paludifilum halophilum</name>
    <dbReference type="NCBI Taxonomy" id="1642702"/>
    <lineage>
        <taxon>Bacteria</taxon>
        <taxon>Bacillati</taxon>
        <taxon>Bacillota</taxon>
        <taxon>Bacilli</taxon>
        <taxon>Bacillales</taxon>
        <taxon>Thermoactinomycetaceae</taxon>
        <taxon>Paludifilum</taxon>
    </lineage>
</organism>
<comment type="caution">
    <text evidence="9">The sequence shown here is derived from an EMBL/GenBank/DDBJ whole genome shotgun (WGS) entry which is preliminary data.</text>
</comment>
<dbReference type="PROSITE" id="PS50889">
    <property type="entry name" value="S4"/>
    <property type="match status" value="1"/>
</dbReference>
<dbReference type="OrthoDB" id="9773999at2"/>
<evidence type="ECO:0000256" key="4">
    <source>
        <dbReference type="ARBA" id="ARBA00023235"/>
    </source>
</evidence>
<dbReference type="Gene3D" id="3.30.2350.10">
    <property type="entry name" value="Pseudouridine synthase"/>
    <property type="match status" value="1"/>
</dbReference>
<sequence length="309" mass="35200">MKHSRSHAWTVEGSADGERVDKFVTMMGENWSRMAVQSWIREDRVRVNGRPVKGNYRLKIGERVEVSEPPPVELKVEAESIPLDVVYEDSDVIVVNKPRGMVVHPAPGNLCGTLVNALLAHCEDLSEIGGVIRPGIVHRIDKDTSGLIMAAKNDRAHRSLAEQLRRHEVDRSYIALVYGNLPHDRGTVDAPIRRDPRHRQRMAVGYKNGKSAVTHFEVLERFDKATMLRCRLETGRTHQIRVHMKYIGHPLLGDPVYGSRKQKDPIQGQALHAQELGFDHPRTGKRIRLEVDWPEDMKRLVNQLRKNTI</sequence>
<dbReference type="EMBL" id="NOWF01000010">
    <property type="protein sequence ID" value="OYD06640.1"/>
    <property type="molecule type" value="Genomic_DNA"/>
</dbReference>
<feature type="active site" evidence="5">
    <location>
        <position position="141"/>
    </location>
</feature>
<reference evidence="9 10" key="1">
    <citation type="submission" date="2017-07" db="EMBL/GenBank/DDBJ databases">
        <title>The genome sequence of Paludifilum halophilum highlights mechanisms for microbial adaptation to high salt environemnts.</title>
        <authorList>
            <person name="Belbahri L."/>
        </authorList>
    </citation>
    <scope>NUCLEOTIDE SEQUENCE [LARGE SCALE GENOMIC DNA]</scope>
    <source>
        <strain evidence="9 10">DSM 102817</strain>
    </source>
</reference>
<comment type="similarity">
    <text evidence="2 7">Belongs to the pseudouridine synthase RluA family.</text>
</comment>
<evidence type="ECO:0000256" key="2">
    <source>
        <dbReference type="ARBA" id="ARBA00010876"/>
    </source>
</evidence>
<evidence type="ECO:0000256" key="3">
    <source>
        <dbReference type="ARBA" id="ARBA00022884"/>
    </source>
</evidence>
<gene>
    <name evidence="9" type="ORF">CHM34_15135</name>
</gene>
<name>A0A235B2W6_9BACL</name>
<keyword evidence="3 6" id="KW-0694">RNA-binding</keyword>
<evidence type="ECO:0000256" key="5">
    <source>
        <dbReference type="PIRSR" id="PIRSR606225-1"/>
    </source>
</evidence>
<dbReference type="CDD" id="cd00165">
    <property type="entry name" value="S4"/>
    <property type="match status" value="1"/>
</dbReference>
<dbReference type="Proteomes" id="UP000215459">
    <property type="component" value="Unassembled WGS sequence"/>
</dbReference>
<dbReference type="NCBIfam" id="TIGR00005">
    <property type="entry name" value="rluA_subfam"/>
    <property type="match status" value="1"/>
</dbReference>
<comment type="catalytic activity">
    <reaction evidence="1 7">
        <text>a uridine in RNA = a pseudouridine in RNA</text>
        <dbReference type="Rhea" id="RHEA:48348"/>
        <dbReference type="Rhea" id="RHEA-COMP:12068"/>
        <dbReference type="Rhea" id="RHEA-COMP:12069"/>
        <dbReference type="ChEBI" id="CHEBI:65314"/>
        <dbReference type="ChEBI" id="CHEBI:65315"/>
    </reaction>
</comment>
<dbReference type="PANTHER" id="PTHR21600">
    <property type="entry name" value="MITOCHONDRIAL RNA PSEUDOURIDINE SYNTHASE"/>
    <property type="match status" value="1"/>
</dbReference>
<accession>A0A235B2W6</accession>
<protein>
    <recommendedName>
        <fullName evidence="7">Pseudouridine synthase</fullName>
        <ecNumber evidence="7">5.4.99.-</ecNumber>
    </recommendedName>
</protein>
<dbReference type="GO" id="GO:0003723">
    <property type="term" value="F:RNA binding"/>
    <property type="evidence" value="ECO:0007669"/>
    <property type="project" value="UniProtKB-KW"/>
</dbReference>
<dbReference type="SUPFAM" id="SSF55174">
    <property type="entry name" value="Alpha-L RNA-binding motif"/>
    <property type="match status" value="1"/>
</dbReference>
<keyword evidence="10" id="KW-1185">Reference proteome</keyword>
<dbReference type="CDD" id="cd02869">
    <property type="entry name" value="PseudoU_synth_RluA_like"/>
    <property type="match status" value="1"/>
</dbReference>
<dbReference type="InterPro" id="IPR006145">
    <property type="entry name" value="PsdUridine_synth_RsuA/RluA"/>
</dbReference>
<dbReference type="AlphaFoldDB" id="A0A235B2W6"/>
<dbReference type="EC" id="5.4.99.-" evidence="7"/>
<dbReference type="SUPFAM" id="SSF55120">
    <property type="entry name" value="Pseudouridine synthase"/>
    <property type="match status" value="1"/>
</dbReference>
<dbReference type="Pfam" id="PF01479">
    <property type="entry name" value="S4"/>
    <property type="match status" value="1"/>
</dbReference>
<dbReference type="PANTHER" id="PTHR21600:SF44">
    <property type="entry name" value="RIBOSOMAL LARGE SUBUNIT PSEUDOURIDINE SYNTHASE D"/>
    <property type="match status" value="1"/>
</dbReference>
<proteinExistence type="inferred from homology"/>
<dbReference type="GO" id="GO:0120159">
    <property type="term" value="F:rRNA pseudouridine synthase activity"/>
    <property type="evidence" value="ECO:0007669"/>
    <property type="project" value="UniProtKB-ARBA"/>
</dbReference>
<evidence type="ECO:0000256" key="7">
    <source>
        <dbReference type="RuleBase" id="RU362028"/>
    </source>
</evidence>
<evidence type="ECO:0000313" key="10">
    <source>
        <dbReference type="Proteomes" id="UP000215459"/>
    </source>
</evidence>
<dbReference type="InterPro" id="IPR006225">
    <property type="entry name" value="PsdUridine_synth_RluC/D"/>
</dbReference>
<feature type="domain" description="RNA-binding S4" evidence="8">
    <location>
        <begin position="18"/>
        <end position="82"/>
    </location>
</feature>
<dbReference type="PROSITE" id="PS01129">
    <property type="entry name" value="PSI_RLU"/>
    <property type="match status" value="1"/>
</dbReference>
<dbReference type="RefSeq" id="WP_094265449.1">
    <property type="nucleotide sequence ID" value="NZ_NOWF01000010.1"/>
</dbReference>
<keyword evidence="4 7" id="KW-0413">Isomerase</keyword>
<dbReference type="Gene3D" id="3.10.290.10">
    <property type="entry name" value="RNA-binding S4 domain"/>
    <property type="match status" value="1"/>
</dbReference>
<evidence type="ECO:0000256" key="6">
    <source>
        <dbReference type="PROSITE-ProRule" id="PRU00182"/>
    </source>
</evidence>
<dbReference type="InterPro" id="IPR006224">
    <property type="entry name" value="PsdUridine_synth_RluA-like_CS"/>
</dbReference>
<evidence type="ECO:0000256" key="1">
    <source>
        <dbReference type="ARBA" id="ARBA00000073"/>
    </source>
</evidence>
<dbReference type="InterPro" id="IPR002942">
    <property type="entry name" value="S4_RNA-bd"/>
</dbReference>
<dbReference type="InterPro" id="IPR020103">
    <property type="entry name" value="PsdUridine_synth_cat_dom_sf"/>
</dbReference>
<evidence type="ECO:0000259" key="8">
    <source>
        <dbReference type="SMART" id="SM00363"/>
    </source>
</evidence>
<evidence type="ECO:0000313" key="9">
    <source>
        <dbReference type="EMBL" id="OYD06640.1"/>
    </source>
</evidence>
<dbReference type="SMART" id="SM00363">
    <property type="entry name" value="S4"/>
    <property type="match status" value="1"/>
</dbReference>
<dbReference type="GO" id="GO:0000455">
    <property type="term" value="P:enzyme-directed rRNA pseudouridine synthesis"/>
    <property type="evidence" value="ECO:0007669"/>
    <property type="project" value="UniProtKB-ARBA"/>
</dbReference>
<dbReference type="FunFam" id="3.30.2350.10:FF:000006">
    <property type="entry name" value="Pseudouridine synthase"/>
    <property type="match status" value="1"/>
</dbReference>
<comment type="function">
    <text evidence="7">Responsible for synthesis of pseudouridine from uracil.</text>
</comment>
<dbReference type="InterPro" id="IPR050188">
    <property type="entry name" value="RluA_PseudoU_synthase"/>
</dbReference>